<organism evidence="4">
    <name type="scientific">Homalodisca liturata</name>
    <dbReference type="NCBI Taxonomy" id="320908"/>
    <lineage>
        <taxon>Eukaryota</taxon>
        <taxon>Metazoa</taxon>
        <taxon>Ecdysozoa</taxon>
        <taxon>Arthropoda</taxon>
        <taxon>Hexapoda</taxon>
        <taxon>Insecta</taxon>
        <taxon>Pterygota</taxon>
        <taxon>Neoptera</taxon>
        <taxon>Paraneoptera</taxon>
        <taxon>Hemiptera</taxon>
        <taxon>Auchenorrhyncha</taxon>
        <taxon>Membracoidea</taxon>
        <taxon>Cicadellidae</taxon>
        <taxon>Cicadellinae</taxon>
        <taxon>Proconiini</taxon>
        <taxon>Homalodisca</taxon>
    </lineage>
</organism>
<dbReference type="PANTHER" id="PTHR12243:SF67">
    <property type="entry name" value="COREPRESSOR OF PANGOLIN, ISOFORM A-RELATED"/>
    <property type="match status" value="1"/>
</dbReference>
<accession>A0A1B6IIS2</accession>
<dbReference type="GO" id="GO:0003677">
    <property type="term" value="F:DNA binding"/>
    <property type="evidence" value="ECO:0007669"/>
    <property type="project" value="InterPro"/>
</dbReference>
<name>A0A1B6IIS2_9HEMI</name>
<dbReference type="Pfam" id="PF02944">
    <property type="entry name" value="BESS"/>
    <property type="match status" value="1"/>
</dbReference>
<dbReference type="PANTHER" id="PTHR12243">
    <property type="entry name" value="MADF DOMAIN TRANSCRIPTION FACTOR"/>
    <property type="match status" value="1"/>
</dbReference>
<gene>
    <name evidence="4" type="ORF">g.6301</name>
</gene>
<dbReference type="EMBL" id="GECU01020888">
    <property type="protein sequence ID" value="JAS86818.1"/>
    <property type="molecule type" value="Transcribed_RNA"/>
</dbReference>
<dbReference type="InterPro" id="IPR004210">
    <property type="entry name" value="BESS_motif"/>
</dbReference>
<keyword evidence="1" id="KW-0539">Nucleus</keyword>
<evidence type="ECO:0000313" key="4">
    <source>
        <dbReference type="EMBL" id="JAS86818.1"/>
    </source>
</evidence>
<dbReference type="PROSITE" id="PS51031">
    <property type="entry name" value="BESS"/>
    <property type="match status" value="1"/>
</dbReference>
<dbReference type="InterPro" id="IPR039353">
    <property type="entry name" value="TF_Adf1"/>
</dbReference>
<reference evidence="4" key="1">
    <citation type="submission" date="2015-11" db="EMBL/GenBank/DDBJ databases">
        <title>De novo transcriptome assembly of four potential Pierce s Disease insect vectors from Arizona vineyards.</title>
        <authorList>
            <person name="Tassone E.E."/>
        </authorList>
    </citation>
    <scope>NUCLEOTIDE SEQUENCE</scope>
</reference>
<protein>
    <recommendedName>
        <fullName evidence="3">BESS domain-containing protein</fullName>
    </recommendedName>
</protein>
<evidence type="ECO:0000259" key="3">
    <source>
        <dbReference type="PROSITE" id="PS51031"/>
    </source>
</evidence>
<sequence length="159" mass="18857">AWRQVCITSWPDFNTWSADDKRIRCLELQKRWKDLQQTFVRDYLKQKRAGSRDLRKSRIQYYDQLDFLVPTIKFPGKGDPEPEQEQNPAKKPRLETYADTDAESEEDRHFLLSLVSFMREVPRSSKLALRADMLQLITKYTKTDRPSVPQLDTTNSPQY</sequence>
<feature type="region of interest" description="Disordered" evidence="2">
    <location>
        <begin position="73"/>
        <end position="102"/>
    </location>
</feature>
<dbReference type="AlphaFoldDB" id="A0A1B6IIS2"/>
<feature type="domain" description="BESS" evidence="3">
    <location>
        <begin position="104"/>
        <end position="143"/>
    </location>
</feature>
<evidence type="ECO:0000256" key="2">
    <source>
        <dbReference type="SAM" id="MobiDB-lite"/>
    </source>
</evidence>
<feature type="non-terminal residue" evidence="4">
    <location>
        <position position="1"/>
    </location>
</feature>
<dbReference type="GO" id="GO:0005634">
    <property type="term" value="C:nucleus"/>
    <property type="evidence" value="ECO:0007669"/>
    <property type="project" value="UniProtKB-SubCell"/>
</dbReference>
<comment type="subcellular location">
    <subcellularLocation>
        <location evidence="1">Nucleus</location>
    </subcellularLocation>
</comment>
<proteinExistence type="predicted"/>
<evidence type="ECO:0000256" key="1">
    <source>
        <dbReference type="PROSITE-ProRule" id="PRU00371"/>
    </source>
</evidence>